<evidence type="ECO:0000313" key="9">
    <source>
        <dbReference type="Proteomes" id="UP000186895"/>
    </source>
</evidence>
<evidence type="ECO:0000259" key="7">
    <source>
        <dbReference type="PROSITE" id="PS50983"/>
    </source>
</evidence>
<dbReference type="InterPro" id="IPR051313">
    <property type="entry name" value="Bact_iron-sidero_bind"/>
</dbReference>
<dbReference type="RefSeq" id="WP_076461096.1">
    <property type="nucleotide sequence ID" value="NZ_FTMN01000001.1"/>
</dbReference>
<dbReference type="EMBL" id="FTMN01000001">
    <property type="protein sequence ID" value="SIQ00665.1"/>
    <property type="molecule type" value="Genomic_DNA"/>
</dbReference>
<dbReference type="PANTHER" id="PTHR30532">
    <property type="entry name" value="IRON III DICITRATE-BINDING PERIPLASMIC PROTEIN"/>
    <property type="match status" value="1"/>
</dbReference>
<dbReference type="CDD" id="cd01146">
    <property type="entry name" value="FhuD"/>
    <property type="match status" value="1"/>
</dbReference>
<dbReference type="Proteomes" id="UP000186895">
    <property type="component" value="Unassembled WGS sequence"/>
</dbReference>
<keyword evidence="9" id="KW-1185">Reference proteome</keyword>
<dbReference type="PRINTS" id="PR01715">
    <property type="entry name" value="FERRIBNDNGPP"/>
</dbReference>
<evidence type="ECO:0000256" key="3">
    <source>
        <dbReference type="ARBA" id="ARBA00022448"/>
    </source>
</evidence>
<keyword evidence="4" id="KW-0406">Ion transport</keyword>
<evidence type="ECO:0000256" key="5">
    <source>
        <dbReference type="ARBA" id="ARBA00022729"/>
    </source>
</evidence>
<feature type="domain" description="Fe/B12 periplasmic-binding" evidence="7">
    <location>
        <begin position="43"/>
        <end position="304"/>
    </location>
</feature>
<evidence type="ECO:0000256" key="4">
    <source>
        <dbReference type="ARBA" id="ARBA00022496"/>
    </source>
</evidence>
<feature type="chain" id="PRO_5012003461" evidence="6">
    <location>
        <begin position="25"/>
        <end position="305"/>
    </location>
</feature>
<sequence length="305" mass="33418">MFAKRICSALMGLMLSLFAAQALAAVEVEDSRGTQRFERVPQRVVALNWAVTEELLALGVTPVGVADIRGYNDWVVKPAIPEPVVDVGRRDEPSLEVMASLKPDLILIGSQQGGLIDKLAPIAPVLYFDNYRADHDNLAAIDRSFQTLARVLGREAEAEAILDRRQQRMDELAEQLRAHFGTSLPKVTVVRLGDTAHTLVYGANSSVAAAMQGLGLKQAMPQPSTQWGMTHKKVTDLAAVGEGVLLYIEPFPKRDQLFSMPLWQFMPFVQNDRIAAVEPVWSYGGAASIELMAEALTRSLLEIAP</sequence>
<evidence type="ECO:0000313" key="8">
    <source>
        <dbReference type="EMBL" id="SIQ00665.1"/>
    </source>
</evidence>
<dbReference type="AlphaFoldDB" id="A0A1N6P8K5"/>
<reference evidence="8 9" key="1">
    <citation type="submission" date="2017-01" db="EMBL/GenBank/DDBJ databases">
        <authorList>
            <person name="Mah S.A."/>
            <person name="Swanson W.J."/>
            <person name="Moy G.W."/>
            <person name="Vacquier V.D."/>
        </authorList>
    </citation>
    <scope>NUCLEOTIDE SEQUENCE [LARGE SCALE GENOMIC DNA]</scope>
    <source>
        <strain evidence="8 9">DSM 7027</strain>
    </source>
</reference>
<evidence type="ECO:0000256" key="6">
    <source>
        <dbReference type="SAM" id="SignalP"/>
    </source>
</evidence>
<name>A0A1N6P8K5_9GAMM</name>
<keyword evidence="3" id="KW-0813">Transport</keyword>
<evidence type="ECO:0000256" key="1">
    <source>
        <dbReference type="ARBA" id="ARBA00004196"/>
    </source>
</evidence>
<keyword evidence="4" id="KW-0410">Iron transport</keyword>
<evidence type="ECO:0000256" key="2">
    <source>
        <dbReference type="ARBA" id="ARBA00008814"/>
    </source>
</evidence>
<dbReference type="eggNOG" id="COG0614">
    <property type="taxonomic scope" value="Bacteria"/>
</dbReference>
<dbReference type="GO" id="GO:1901678">
    <property type="term" value="P:iron coordination entity transport"/>
    <property type="evidence" value="ECO:0007669"/>
    <property type="project" value="UniProtKB-ARBA"/>
</dbReference>
<dbReference type="STRING" id="49186.SAMN05421647_101861"/>
<protein>
    <submittedName>
        <fullName evidence="8">Iron complex transport system substrate-binding protein</fullName>
    </submittedName>
</protein>
<keyword evidence="5 6" id="KW-0732">Signal</keyword>
<comment type="similarity">
    <text evidence="2">Belongs to the bacterial solute-binding protein 8 family.</text>
</comment>
<organism evidence="8 9">
    <name type="scientific">Marinobacterium stanieri</name>
    <dbReference type="NCBI Taxonomy" id="49186"/>
    <lineage>
        <taxon>Bacteria</taxon>
        <taxon>Pseudomonadati</taxon>
        <taxon>Pseudomonadota</taxon>
        <taxon>Gammaproteobacteria</taxon>
        <taxon>Oceanospirillales</taxon>
        <taxon>Oceanospirillaceae</taxon>
        <taxon>Marinobacterium</taxon>
    </lineage>
</organism>
<accession>A0A1N6P8K5</accession>
<gene>
    <name evidence="8" type="ORF">SAMN05421647_101861</name>
</gene>
<dbReference type="InterPro" id="IPR002491">
    <property type="entry name" value="ABC_transptr_periplasmic_BD"/>
</dbReference>
<dbReference type="SUPFAM" id="SSF53807">
    <property type="entry name" value="Helical backbone' metal receptor"/>
    <property type="match status" value="1"/>
</dbReference>
<dbReference type="GO" id="GO:0030288">
    <property type="term" value="C:outer membrane-bounded periplasmic space"/>
    <property type="evidence" value="ECO:0007669"/>
    <property type="project" value="TreeGrafter"/>
</dbReference>
<dbReference type="Pfam" id="PF01497">
    <property type="entry name" value="Peripla_BP_2"/>
    <property type="match status" value="1"/>
</dbReference>
<dbReference type="PANTHER" id="PTHR30532:SF1">
    <property type="entry name" value="IRON(3+)-HYDROXAMATE-BINDING PROTEIN FHUD"/>
    <property type="match status" value="1"/>
</dbReference>
<comment type="subcellular location">
    <subcellularLocation>
        <location evidence="1">Cell envelope</location>
    </subcellularLocation>
</comment>
<feature type="signal peptide" evidence="6">
    <location>
        <begin position="1"/>
        <end position="24"/>
    </location>
</feature>
<dbReference type="PROSITE" id="PS50983">
    <property type="entry name" value="FE_B12_PBP"/>
    <property type="match status" value="1"/>
</dbReference>
<keyword evidence="4" id="KW-0408">Iron</keyword>
<dbReference type="Gene3D" id="3.40.50.1980">
    <property type="entry name" value="Nitrogenase molybdenum iron protein domain"/>
    <property type="match status" value="2"/>
</dbReference>
<proteinExistence type="inferred from homology"/>